<gene>
    <name evidence="1" type="ORF">ASU33_13895</name>
</gene>
<name>A0A9X0HK39_SOLP1</name>
<proteinExistence type="predicted"/>
<organism evidence="1 2">
    <name type="scientific">Solirubrum puertoriconensis</name>
    <dbReference type="NCBI Taxonomy" id="1751427"/>
    <lineage>
        <taxon>Bacteria</taxon>
        <taxon>Pseudomonadati</taxon>
        <taxon>Bacteroidota</taxon>
        <taxon>Cytophagia</taxon>
        <taxon>Cytophagales</taxon>
    </lineage>
</organism>
<evidence type="ECO:0000313" key="2">
    <source>
        <dbReference type="Proteomes" id="UP000054223"/>
    </source>
</evidence>
<reference evidence="1 2" key="1">
    <citation type="submission" date="2015-11" db="EMBL/GenBank/DDBJ databases">
        <title>Solirubrum puertoriconensis gen. nov. an environmental bacteria isolated in Puerto Rico.</title>
        <authorList>
            <person name="Cuebas-Irizarry M.F."/>
            <person name="Montalvo-Rodriguez R."/>
        </authorList>
    </citation>
    <scope>NUCLEOTIDE SEQUENCE [LARGE SCALE GENOMIC DNA]</scope>
    <source>
        <strain evidence="1 2">MC1A</strain>
    </source>
</reference>
<comment type="caution">
    <text evidence="1">The sequence shown here is derived from an EMBL/GenBank/DDBJ whole genome shotgun (WGS) entry which is preliminary data.</text>
</comment>
<evidence type="ECO:0000313" key="1">
    <source>
        <dbReference type="EMBL" id="KUG07441.1"/>
    </source>
</evidence>
<keyword evidence="2" id="KW-1185">Reference proteome</keyword>
<dbReference type="AlphaFoldDB" id="A0A9X0HK39"/>
<dbReference type="EMBL" id="LNAL01000007">
    <property type="protein sequence ID" value="KUG07441.1"/>
    <property type="molecule type" value="Genomic_DNA"/>
</dbReference>
<dbReference type="Proteomes" id="UP000054223">
    <property type="component" value="Unassembled WGS sequence"/>
</dbReference>
<accession>A0A9X0HK39</accession>
<protein>
    <submittedName>
        <fullName evidence="1">Uncharacterized protein</fullName>
    </submittedName>
</protein>
<sequence length="67" mass="7827">MAVHVETDEHGVILTPVEAAERQERREHRNALRKELGLDGLLEQIQKNTEAIKSLTDSIQREYQRIY</sequence>